<organism evidence="2 3">
    <name type="scientific">Streptomyces cadmiisoli</name>
    <dbReference type="NCBI Taxonomy" id="2184053"/>
    <lineage>
        <taxon>Bacteria</taxon>
        <taxon>Bacillati</taxon>
        <taxon>Actinomycetota</taxon>
        <taxon>Actinomycetes</taxon>
        <taxon>Kitasatosporales</taxon>
        <taxon>Streptomycetaceae</taxon>
        <taxon>Streptomyces</taxon>
        <taxon>Streptomyces aurantiacus group</taxon>
    </lineage>
</organism>
<keyword evidence="1" id="KW-0472">Membrane</keyword>
<dbReference type="RefSeq" id="WP_112441741.1">
    <property type="nucleotide sequence ID" value="NZ_CP030073.1"/>
</dbReference>
<protein>
    <submittedName>
        <fullName evidence="2">Uncharacterized protein</fullName>
    </submittedName>
</protein>
<keyword evidence="1" id="KW-1133">Transmembrane helix</keyword>
<reference evidence="2 3" key="1">
    <citation type="journal article" date="2019" name="Int. J. Syst. Evol. Microbiol.">
        <title>Streptomyces cadmiisoli sp. nov., a novel actinomycete isolated from cadmium-contaminated soil.</title>
        <authorList>
            <person name="Li K."/>
            <person name="Tang X."/>
            <person name="Zhao J."/>
            <person name="Guo Y."/>
            <person name="Tang Y."/>
            <person name="Gao J."/>
        </authorList>
    </citation>
    <scope>NUCLEOTIDE SEQUENCE [LARGE SCALE GENOMIC DNA]</scope>
    <source>
        <strain evidence="2 3">ZFG47</strain>
    </source>
</reference>
<feature type="transmembrane region" description="Helical" evidence="1">
    <location>
        <begin position="221"/>
        <end position="247"/>
    </location>
</feature>
<dbReference type="EMBL" id="CP030073">
    <property type="protein sequence ID" value="AWW41944.1"/>
    <property type="molecule type" value="Genomic_DNA"/>
</dbReference>
<keyword evidence="1" id="KW-0812">Transmembrane</keyword>
<feature type="transmembrane region" description="Helical" evidence="1">
    <location>
        <begin position="16"/>
        <end position="36"/>
    </location>
</feature>
<proteinExistence type="predicted"/>
<evidence type="ECO:0000256" key="1">
    <source>
        <dbReference type="SAM" id="Phobius"/>
    </source>
</evidence>
<name>A0A2Z4J9T6_9ACTN</name>
<accession>A0A2Z4J9T6</accession>
<sequence length="314" mass="34975">MPVFWNAAAGKLVERWLATGLAAAVYCLALVLAWAAGQPRPRQALAARLDTVGAMRPGEQITLLLVALVVVTGSGVLMRQLIFPSLRLLEGYWPRILSPVSGWLCARHTRRRVADSAAWRALYARLEDDPSTAAQPPLSASERTEYGRLEARLHWSPRDPALTMPTRVGNILRAAEAEPHHKYGLDAVLVWPHLWTLLPEPLQHELSTARQRLDDSVAAGLWSLLVLPAVYWTPWALLALLPLLVAWRWRLPRACQDYAILLQVAFDLHRQQLYRALRHPLPATAADEPRAGLRLTAHVYRGSDDPALVFDIGG</sequence>
<evidence type="ECO:0000313" key="2">
    <source>
        <dbReference type="EMBL" id="AWW41944.1"/>
    </source>
</evidence>
<gene>
    <name evidence="2" type="ORF">DN051_39420</name>
</gene>
<dbReference type="Proteomes" id="UP000249616">
    <property type="component" value="Chromosome"/>
</dbReference>
<dbReference type="AlphaFoldDB" id="A0A2Z4J9T6"/>
<keyword evidence="3" id="KW-1185">Reference proteome</keyword>
<dbReference type="KEGG" id="scad:DN051_39420"/>
<feature type="transmembrane region" description="Helical" evidence="1">
    <location>
        <begin position="61"/>
        <end position="82"/>
    </location>
</feature>
<evidence type="ECO:0000313" key="3">
    <source>
        <dbReference type="Proteomes" id="UP000249616"/>
    </source>
</evidence>